<evidence type="ECO:0000313" key="3">
    <source>
        <dbReference type="Proteomes" id="UP000049828"/>
    </source>
</evidence>
<protein>
    <submittedName>
        <fullName evidence="1">Uncharacterized protein</fullName>
    </submittedName>
</protein>
<dbReference type="AlphaFoldDB" id="A0A0M6WZZ9"/>
<dbReference type="EMBL" id="CYYR01000011">
    <property type="protein sequence ID" value="CUN95491.1"/>
    <property type="molecule type" value="Genomic_DNA"/>
</dbReference>
<evidence type="ECO:0000313" key="4">
    <source>
        <dbReference type="Proteomes" id="UP000095395"/>
    </source>
</evidence>
<proteinExistence type="predicted"/>
<reference evidence="1" key="2">
    <citation type="submission" date="2015-05" db="EMBL/GenBank/DDBJ databases">
        <authorList>
            <person name="Wang D.B."/>
            <person name="Wang M."/>
        </authorList>
    </citation>
    <scope>NUCLEOTIDE SEQUENCE [LARGE SCALE GENOMIC DNA]</scope>
    <source>
        <strain evidence="1">L1-83</strain>
    </source>
</reference>
<accession>A0A0M6WZZ9</accession>
<gene>
    <name evidence="2" type="ORF">ERS852392_01775</name>
    <name evidence="1" type="ORF">RIL183_31301</name>
</gene>
<organism evidence="1 3">
    <name type="scientific">Roseburia inulinivorans</name>
    <dbReference type="NCBI Taxonomy" id="360807"/>
    <lineage>
        <taxon>Bacteria</taxon>
        <taxon>Bacillati</taxon>
        <taxon>Bacillota</taxon>
        <taxon>Clostridia</taxon>
        <taxon>Lachnospirales</taxon>
        <taxon>Lachnospiraceae</taxon>
        <taxon>Roseburia</taxon>
    </lineage>
</organism>
<evidence type="ECO:0000313" key="1">
    <source>
        <dbReference type="EMBL" id="CRL42267.1"/>
    </source>
</evidence>
<reference evidence="3" key="1">
    <citation type="submission" date="2015-05" db="EMBL/GenBank/DDBJ databases">
        <authorList>
            <consortium name="Pathogen Informatics"/>
        </authorList>
    </citation>
    <scope>NUCLEOTIDE SEQUENCE [LARGE SCALE GENOMIC DNA]</scope>
    <source>
        <strain evidence="2 4">2789STDY5608835</strain>
        <strain evidence="3">L1-83</strain>
    </source>
</reference>
<dbReference type="STRING" id="360807.ERS852392_01775"/>
<name>A0A0M6WZZ9_9FIRM</name>
<evidence type="ECO:0000313" key="2">
    <source>
        <dbReference type="EMBL" id="CUN95491.1"/>
    </source>
</evidence>
<dbReference type="EMBL" id="CVRS01000101">
    <property type="protein sequence ID" value="CRL42267.1"/>
    <property type="molecule type" value="Genomic_DNA"/>
</dbReference>
<keyword evidence="3" id="KW-1185">Reference proteome</keyword>
<sequence length="57" mass="6870">MQIKQHIIKEPELIAENSRYSGVSKSSIFGWNFFFGSFYKRENKNIKKVLDEKKMLW</sequence>
<dbReference type="Proteomes" id="UP000095395">
    <property type="component" value="Unassembled WGS sequence"/>
</dbReference>
<dbReference type="Proteomes" id="UP000049828">
    <property type="component" value="Unassembled WGS sequence"/>
</dbReference>